<accession>A0A927CG05</accession>
<dbReference type="SUPFAM" id="SSF55347">
    <property type="entry name" value="Glyceraldehyde-3-phosphate dehydrogenase-like, C-terminal domain"/>
    <property type="match status" value="1"/>
</dbReference>
<dbReference type="Pfam" id="PF22725">
    <property type="entry name" value="GFO_IDH_MocA_C3"/>
    <property type="match status" value="1"/>
</dbReference>
<dbReference type="Gene3D" id="3.40.50.720">
    <property type="entry name" value="NAD(P)-binding Rossmann-like Domain"/>
    <property type="match status" value="1"/>
</dbReference>
<dbReference type="InterPro" id="IPR051450">
    <property type="entry name" value="Gfo/Idh/MocA_Oxidoreductases"/>
</dbReference>
<keyword evidence="4" id="KW-1185">Reference proteome</keyword>
<gene>
    <name evidence="3" type="ORF">IDH45_26490</name>
</gene>
<dbReference type="Proteomes" id="UP000639396">
    <property type="component" value="Unassembled WGS sequence"/>
</dbReference>
<evidence type="ECO:0000259" key="1">
    <source>
        <dbReference type="Pfam" id="PF01408"/>
    </source>
</evidence>
<dbReference type="SUPFAM" id="SSF51735">
    <property type="entry name" value="NAD(P)-binding Rossmann-fold domains"/>
    <property type="match status" value="1"/>
</dbReference>
<dbReference type="PANTHER" id="PTHR43377:SF1">
    <property type="entry name" value="BILIVERDIN REDUCTASE A"/>
    <property type="match status" value="1"/>
</dbReference>
<organism evidence="3 4">
    <name type="scientific">Paenibacillus oceani</name>
    <dbReference type="NCBI Taxonomy" id="2772510"/>
    <lineage>
        <taxon>Bacteria</taxon>
        <taxon>Bacillati</taxon>
        <taxon>Bacillota</taxon>
        <taxon>Bacilli</taxon>
        <taxon>Bacillales</taxon>
        <taxon>Paenibacillaceae</taxon>
        <taxon>Paenibacillus</taxon>
    </lineage>
</organism>
<evidence type="ECO:0000313" key="3">
    <source>
        <dbReference type="EMBL" id="MBD2865536.1"/>
    </source>
</evidence>
<sequence length="337" mass="36664">MKTYRAAIIGAGVIAKVHAKTLHENARTELVAIADIAEERVRELAAAYGAAPYTDYRVMIRERAPDIVIITLPHHLHQEAAIACASLGCHVLLEKPMALNAAECADIIEASIAHNVMMAIGHMQHYYPANQKAKEIVRSGRLGQLVAIHDRRHHPYFLPERPAWFLEKSLSGGGIVINIGSHSIDKIQWLTGSAVRQVKANLTFYGDRGNVEGSGIMFMQTSAGVTATVSLCGYRNITANETELLFTGGQLKIAGNKLWVSGSEREYEEILLDEPVEPFQAQWNDVLSVVDKGTGYVESAVYGQSVCAVVDAAYRSHESGAEELVTQFADSPAGAAR</sequence>
<proteinExistence type="predicted"/>
<dbReference type="EMBL" id="JACXJA010000043">
    <property type="protein sequence ID" value="MBD2865536.1"/>
    <property type="molecule type" value="Genomic_DNA"/>
</dbReference>
<dbReference type="RefSeq" id="WP_190931156.1">
    <property type="nucleotide sequence ID" value="NZ_JACXJA010000043.1"/>
</dbReference>
<dbReference type="GO" id="GO:0000166">
    <property type="term" value="F:nucleotide binding"/>
    <property type="evidence" value="ECO:0007669"/>
    <property type="project" value="InterPro"/>
</dbReference>
<name>A0A927CG05_9BACL</name>
<dbReference type="InterPro" id="IPR055170">
    <property type="entry name" value="GFO_IDH_MocA-like_dom"/>
</dbReference>
<dbReference type="InterPro" id="IPR000683">
    <property type="entry name" value="Gfo/Idh/MocA-like_OxRdtase_N"/>
</dbReference>
<evidence type="ECO:0000313" key="4">
    <source>
        <dbReference type="Proteomes" id="UP000639396"/>
    </source>
</evidence>
<dbReference type="PANTHER" id="PTHR43377">
    <property type="entry name" value="BILIVERDIN REDUCTASE A"/>
    <property type="match status" value="1"/>
</dbReference>
<feature type="domain" description="Gfo/Idh/MocA-like oxidoreductase N-terminal" evidence="1">
    <location>
        <begin position="5"/>
        <end position="122"/>
    </location>
</feature>
<feature type="domain" description="GFO/IDH/MocA-like oxidoreductase" evidence="2">
    <location>
        <begin position="131"/>
        <end position="251"/>
    </location>
</feature>
<protein>
    <submittedName>
        <fullName evidence="3">Gfo/Idh/MocA family oxidoreductase</fullName>
    </submittedName>
</protein>
<comment type="caution">
    <text evidence="3">The sequence shown here is derived from an EMBL/GenBank/DDBJ whole genome shotgun (WGS) entry which is preliminary data.</text>
</comment>
<dbReference type="Pfam" id="PF01408">
    <property type="entry name" value="GFO_IDH_MocA"/>
    <property type="match status" value="1"/>
</dbReference>
<dbReference type="AlphaFoldDB" id="A0A927CG05"/>
<evidence type="ECO:0000259" key="2">
    <source>
        <dbReference type="Pfam" id="PF22725"/>
    </source>
</evidence>
<reference evidence="3" key="1">
    <citation type="submission" date="2020-09" db="EMBL/GenBank/DDBJ databases">
        <title>A novel bacterium of genus Paenibacillus, isolated from South China Sea.</title>
        <authorList>
            <person name="Huang H."/>
            <person name="Mo K."/>
            <person name="Hu Y."/>
        </authorList>
    </citation>
    <scope>NUCLEOTIDE SEQUENCE</scope>
    <source>
        <strain evidence="3">IB182363</strain>
    </source>
</reference>
<dbReference type="InterPro" id="IPR036291">
    <property type="entry name" value="NAD(P)-bd_dom_sf"/>
</dbReference>
<dbReference type="Gene3D" id="3.30.360.10">
    <property type="entry name" value="Dihydrodipicolinate Reductase, domain 2"/>
    <property type="match status" value="1"/>
</dbReference>